<dbReference type="EMBL" id="FZQP02001826">
    <property type="protein sequence ID" value="VVC93932.1"/>
    <property type="molecule type" value="Genomic_DNA"/>
</dbReference>
<protein>
    <submittedName>
        <fullName evidence="2">Uncharacterized protein</fullName>
    </submittedName>
</protein>
<keyword evidence="1" id="KW-0472">Membrane</keyword>
<keyword evidence="1" id="KW-0812">Transmembrane</keyword>
<evidence type="ECO:0000313" key="3">
    <source>
        <dbReference type="Proteomes" id="UP000324832"/>
    </source>
</evidence>
<keyword evidence="3" id="KW-1185">Reference proteome</keyword>
<evidence type="ECO:0000256" key="1">
    <source>
        <dbReference type="SAM" id="Phobius"/>
    </source>
</evidence>
<dbReference type="Proteomes" id="UP000324832">
    <property type="component" value="Unassembled WGS sequence"/>
</dbReference>
<gene>
    <name evidence="2" type="ORF">LSINAPIS_LOCUS6025</name>
</gene>
<keyword evidence="1" id="KW-1133">Transmembrane helix</keyword>
<organism evidence="2 3">
    <name type="scientific">Leptidea sinapis</name>
    <dbReference type="NCBI Taxonomy" id="189913"/>
    <lineage>
        <taxon>Eukaryota</taxon>
        <taxon>Metazoa</taxon>
        <taxon>Ecdysozoa</taxon>
        <taxon>Arthropoda</taxon>
        <taxon>Hexapoda</taxon>
        <taxon>Insecta</taxon>
        <taxon>Pterygota</taxon>
        <taxon>Neoptera</taxon>
        <taxon>Endopterygota</taxon>
        <taxon>Lepidoptera</taxon>
        <taxon>Glossata</taxon>
        <taxon>Ditrysia</taxon>
        <taxon>Papilionoidea</taxon>
        <taxon>Pieridae</taxon>
        <taxon>Dismorphiinae</taxon>
        <taxon>Leptidea</taxon>
    </lineage>
</organism>
<name>A0A5E4Q866_9NEOP</name>
<proteinExistence type="predicted"/>
<accession>A0A5E4Q866</accession>
<sequence length="66" mass="7305">MLASYQIFMTFGVSAVLSFFVSISLLLMFASSRGLLQQSQKLFQPPLLEVQKKPLSSAPELTPLNN</sequence>
<reference evidence="2 3" key="1">
    <citation type="submission" date="2017-07" db="EMBL/GenBank/DDBJ databases">
        <authorList>
            <person name="Talla V."/>
            <person name="Backstrom N."/>
        </authorList>
    </citation>
    <scope>NUCLEOTIDE SEQUENCE [LARGE SCALE GENOMIC DNA]</scope>
</reference>
<evidence type="ECO:0000313" key="2">
    <source>
        <dbReference type="EMBL" id="VVC93932.1"/>
    </source>
</evidence>
<dbReference type="AlphaFoldDB" id="A0A5E4Q866"/>
<feature type="transmembrane region" description="Helical" evidence="1">
    <location>
        <begin position="6"/>
        <end position="30"/>
    </location>
</feature>